<reference evidence="2 3" key="1">
    <citation type="submission" date="2019-07" db="EMBL/GenBank/DDBJ databases">
        <title>R&amp;d 2014.</title>
        <authorList>
            <person name="Klenk H.-P."/>
        </authorList>
    </citation>
    <scope>NUCLEOTIDE SEQUENCE [LARGE SCALE GENOMIC DNA]</scope>
    <source>
        <strain evidence="2 3">DSM 43194</strain>
    </source>
</reference>
<dbReference type="RefSeq" id="WP_030530511.1">
    <property type="nucleotide sequence ID" value="NZ_JOIJ01000002.1"/>
</dbReference>
<protein>
    <submittedName>
        <fullName evidence="2">Alpha/beta hydrolase family protein</fullName>
    </submittedName>
</protein>
<feature type="domain" description="AB hydrolase-1" evidence="1">
    <location>
        <begin position="6"/>
        <end position="274"/>
    </location>
</feature>
<dbReference type="GO" id="GO:0016787">
    <property type="term" value="F:hydrolase activity"/>
    <property type="evidence" value="ECO:0007669"/>
    <property type="project" value="UniProtKB-KW"/>
</dbReference>
<dbReference type="InterPro" id="IPR052897">
    <property type="entry name" value="Sec-Metab_Biosynth_Hydrolase"/>
</dbReference>
<dbReference type="EMBL" id="VLJV01000001">
    <property type="protein sequence ID" value="TWH19463.1"/>
    <property type="molecule type" value="Genomic_DNA"/>
</dbReference>
<dbReference type="OrthoDB" id="3827413at2"/>
<organism evidence="2 3">
    <name type="scientific">Prauserella rugosa</name>
    <dbReference type="NCBI Taxonomy" id="43354"/>
    <lineage>
        <taxon>Bacteria</taxon>
        <taxon>Bacillati</taxon>
        <taxon>Actinomycetota</taxon>
        <taxon>Actinomycetes</taxon>
        <taxon>Pseudonocardiales</taxon>
        <taxon>Pseudonocardiaceae</taxon>
        <taxon>Prauserella</taxon>
    </lineage>
</organism>
<sequence>MSAPTLVFVPGSNANSFSFGPLQRELALRGVRSLAVDLPGHGFGATWSRNYQAPQDIAQWAVEPSAAAGRTVQDAVDHLVDVVGRARRNGPVVVAGHSRGGLPLTGLLSAAPELVDRAVYVSAWCPVAATVAEYVAGPEYADSALATLPDMLVADPDELGALRMNWRTADRETLAALKESMLADGRDEEFLAFLALLDTDEIRDPGERADVARWGSVARSYVRLARDTSLPPAMQDRLIADADALTPGNRFDVHTLDSSHVGFLVREPAIVAAAELFATLVADADRMGV</sequence>
<dbReference type="Gene3D" id="3.40.50.1820">
    <property type="entry name" value="alpha/beta hydrolase"/>
    <property type="match status" value="1"/>
</dbReference>
<comment type="caution">
    <text evidence="2">The sequence shown here is derived from an EMBL/GenBank/DDBJ whole genome shotgun (WGS) entry which is preliminary data.</text>
</comment>
<dbReference type="Pfam" id="PF12697">
    <property type="entry name" value="Abhydrolase_6"/>
    <property type="match status" value="1"/>
</dbReference>
<proteinExistence type="predicted"/>
<dbReference type="InterPro" id="IPR000073">
    <property type="entry name" value="AB_hydrolase_1"/>
</dbReference>
<keyword evidence="3" id="KW-1185">Reference proteome</keyword>
<dbReference type="AlphaFoldDB" id="A0A660CCH5"/>
<keyword evidence="2" id="KW-0378">Hydrolase</keyword>
<evidence type="ECO:0000313" key="3">
    <source>
        <dbReference type="Proteomes" id="UP000317303"/>
    </source>
</evidence>
<dbReference type="SUPFAM" id="SSF53474">
    <property type="entry name" value="alpha/beta-Hydrolases"/>
    <property type="match status" value="1"/>
</dbReference>
<accession>A0A660CCH5</accession>
<dbReference type="PANTHER" id="PTHR37017:SF3">
    <property type="entry name" value="AB HYDROLASE-1 DOMAIN-CONTAINING PROTEIN"/>
    <property type="match status" value="1"/>
</dbReference>
<gene>
    <name evidence="2" type="ORF">JD82_01289</name>
</gene>
<dbReference type="PANTHER" id="PTHR37017">
    <property type="entry name" value="AB HYDROLASE-1 DOMAIN-CONTAINING PROTEIN-RELATED"/>
    <property type="match status" value="1"/>
</dbReference>
<evidence type="ECO:0000259" key="1">
    <source>
        <dbReference type="Pfam" id="PF12697"/>
    </source>
</evidence>
<name>A0A660CCH5_9PSEU</name>
<dbReference type="InterPro" id="IPR029058">
    <property type="entry name" value="AB_hydrolase_fold"/>
</dbReference>
<evidence type="ECO:0000313" key="2">
    <source>
        <dbReference type="EMBL" id="TWH19463.1"/>
    </source>
</evidence>
<dbReference type="Proteomes" id="UP000317303">
    <property type="component" value="Unassembled WGS sequence"/>
</dbReference>